<organism evidence="3 4">
    <name type="scientific">Emiliania huxleyi (strain CCMP1516)</name>
    <dbReference type="NCBI Taxonomy" id="280463"/>
    <lineage>
        <taxon>Eukaryota</taxon>
        <taxon>Haptista</taxon>
        <taxon>Haptophyta</taxon>
        <taxon>Prymnesiophyceae</taxon>
        <taxon>Isochrysidales</taxon>
        <taxon>Noelaerhabdaceae</taxon>
        <taxon>Emiliania</taxon>
    </lineage>
</organism>
<dbReference type="InterPro" id="IPR036598">
    <property type="entry name" value="GOLD_dom_sf"/>
</dbReference>
<dbReference type="PaxDb" id="2903-EOD29718"/>
<proteinExistence type="predicted"/>
<dbReference type="SUPFAM" id="SSF101576">
    <property type="entry name" value="Supernatant protein factor (SPF), C-terminal domain"/>
    <property type="match status" value="1"/>
</dbReference>
<evidence type="ECO:0000313" key="3">
    <source>
        <dbReference type="EnsemblProtists" id="EOD29718"/>
    </source>
</evidence>
<dbReference type="HOGENOM" id="CLU_561951_0_0_1"/>
<evidence type="ECO:0000259" key="2">
    <source>
        <dbReference type="PROSITE" id="PS50866"/>
    </source>
</evidence>
<dbReference type="PROSITE" id="PS50866">
    <property type="entry name" value="GOLD"/>
    <property type="match status" value="1"/>
</dbReference>
<protein>
    <recommendedName>
        <fullName evidence="2">GOLD domain-containing protein</fullName>
    </recommendedName>
</protein>
<dbReference type="Gene3D" id="2.60.120.680">
    <property type="entry name" value="GOLD domain"/>
    <property type="match status" value="1"/>
</dbReference>
<reference evidence="4" key="1">
    <citation type="journal article" date="2013" name="Nature">
        <title>Pan genome of the phytoplankton Emiliania underpins its global distribution.</title>
        <authorList>
            <person name="Read B.A."/>
            <person name="Kegel J."/>
            <person name="Klute M.J."/>
            <person name="Kuo A."/>
            <person name="Lefebvre S.C."/>
            <person name="Maumus F."/>
            <person name="Mayer C."/>
            <person name="Miller J."/>
            <person name="Monier A."/>
            <person name="Salamov A."/>
            <person name="Young J."/>
            <person name="Aguilar M."/>
            <person name="Claverie J.M."/>
            <person name="Frickenhaus S."/>
            <person name="Gonzalez K."/>
            <person name="Herman E.K."/>
            <person name="Lin Y.C."/>
            <person name="Napier J."/>
            <person name="Ogata H."/>
            <person name="Sarno A.F."/>
            <person name="Shmutz J."/>
            <person name="Schroeder D."/>
            <person name="de Vargas C."/>
            <person name="Verret F."/>
            <person name="von Dassow P."/>
            <person name="Valentin K."/>
            <person name="Van de Peer Y."/>
            <person name="Wheeler G."/>
            <person name="Dacks J.B."/>
            <person name="Delwiche C.F."/>
            <person name="Dyhrman S.T."/>
            <person name="Glockner G."/>
            <person name="John U."/>
            <person name="Richards T."/>
            <person name="Worden A.Z."/>
            <person name="Zhang X."/>
            <person name="Grigoriev I.V."/>
            <person name="Allen A.E."/>
            <person name="Bidle K."/>
            <person name="Borodovsky M."/>
            <person name="Bowler C."/>
            <person name="Brownlee C."/>
            <person name="Cock J.M."/>
            <person name="Elias M."/>
            <person name="Gladyshev V.N."/>
            <person name="Groth M."/>
            <person name="Guda C."/>
            <person name="Hadaegh A."/>
            <person name="Iglesias-Rodriguez M.D."/>
            <person name="Jenkins J."/>
            <person name="Jones B.M."/>
            <person name="Lawson T."/>
            <person name="Leese F."/>
            <person name="Lindquist E."/>
            <person name="Lobanov A."/>
            <person name="Lomsadze A."/>
            <person name="Malik S.B."/>
            <person name="Marsh M.E."/>
            <person name="Mackinder L."/>
            <person name="Mock T."/>
            <person name="Mueller-Roeber B."/>
            <person name="Pagarete A."/>
            <person name="Parker M."/>
            <person name="Probert I."/>
            <person name="Quesneville H."/>
            <person name="Raines C."/>
            <person name="Rensing S.A."/>
            <person name="Riano-Pachon D.M."/>
            <person name="Richier S."/>
            <person name="Rokitta S."/>
            <person name="Shiraiwa Y."/>
            <person name="Soanes D.M."/>
            <person name="van der Giezen M."/>
            <person name="Wahlund T.M."/>
            <person name="Williams B."/>
            <person name="Wilson W."/>
            <person name="Wolfe G."/>
            <person name="Wurch L.L."/>
        </authorList>
    </citation>
    <scope>NUCLEOTIDE SEQUENCE</scope>
</reference>
<dbReference type="Proteomes" id="UP000013827">
    <property type="component" value="Unassembled WGS sequence"/>
</dbReference>
<dbReference type="EnsemblProtists" id="EOD29718">
    <property type="protein sequence ID" value="EOD29718"/>
    <property type="gene ID" value="EMIHUDRAFT_468509"/>
</dbReference>
<name>A0A0D3K1T3_EMIH1</name>
<feature type="region of interest" description="Disordered" evidence="1">
    <location>
        <begin position="360"/>
        <end position="402"/>
    </location>
</feature>
<dbReference type="GeneID" id="17274991"/>
<reference evidence="3" key="2">
    <citation type="submission" date="2024-10" db="UniProtKB">
        <authorList>
            <consortium name="EnsemblProtists"/>
        </authorList>
    </citation>
    <scope>IDENTIFICATION</scope>
</reference>
<feature type="region of interest" description="Disordered" evidence="1">
    <location>
        <begin position="177"/>
        <end position="196"/>
    </location>
</feature>
<dbReference type="KEGG" id="ehx:EMIHUDRAFT_468509"/>
<sequence length="486" mass="52592">MSDTEYDENGAAEEFVELDLDKTLTWTGNAVIVQRGTVFRMPLLVPYPSVLAIQFEVEGGYDIEFSLTFKDDHEQDSSVLVEPVRVSDREGQLDIDTTGVCEIIWSNEHSWISSKTLSYQLQARGLEGAGPREAWWGAGGRGGQLAALTAATDFRMLAAVEMAEKVEEDLRSLKTRTADLQQSASGAKERTASAHAKHERYLSHVRRLEEEVAAAKQHADAAAQELKAAHAAEAAAHRSLVALQRVRQIDDGLTPVLSQTLEHCDEQLAALYGAYAGSLYAPEEGEEAAAEESGGVLLDRAEFLHFLQDFELLGRGTPPQLLCGVFSGCPQQLTPAQFRRCFARAALALAPEMLSELEHADAAPRDPDSQPPTPTGPQKGADGNAVSPPPTPKGASKGADSDAMQPLDKLLWLLRMLSEKARWVKLPVLEVRRRGAALRAIAELEAALDSLGLESQSEGCASCRGSRPVSRVFNAAGSESEREARG</sequence>
<dbReference type="RefSeq" id="XP_005782147.1">
    <property type="nucleotide sequence ID" value="XM_005782090.1"/>
</dbReference>
<accession>A0A0D3K1T3</accession>
<evidence type="ECO:0000313" key="4">
    <source>
        <dbReference type="Proteomes" id="UP000013827"/>
    </source>
</evidence>
<dbReference type="InterPro" id="IPR009038">
    <property type="entry name" value="GOLD_dom"/>
</dbReference>
<feature type="domain" description="GOLD" evidence="2">
    <location>
        <begin position="13"/>
        <end position="123"/>
    </location>
</feature>
<keyword evidence="4" id="KW-1185">Reference proteome</keyword>
<evidence type="ECO:0000256" key="1">
    <source>
        <dbReference type="SAM" id="MobiDB-lite"/>
    </source>
</evidence>
<dbReference type="AlphaFoldDB" id="A0A0D3K1T3"/>